<feature type="region of interest" description="Disordered" evidence="8">
    <location>
        <begin position="194"/>
        <end position="238"/>
    </location>
</feature>
<feature type="domain" description="C2H2-type" evidence="9">
    <location>
        <begin position="478"/>
        <end position="506"/>
    </location>
</feature>
<keyword evidence="2" id="KW-0479">Metal-binding</keyword>
<feature type="region of interest" description="Disordered" evidence="8">
    <location>
        <begin position="1"/>
        <end position="63"/>
    </location>
</feature>
<feature type="region of interest" description="Disordered" evidence="8">
    <location>
        <begin position="395"/>
        <end position="416"/>
    </location>
</feature>
<dbReference type="Pfam" id="PF00096">
    <property type="entry name" value="zf-C2H2"/>
    <property type="match status" value="3"/>
</dbReference>
<dbReference type="FunFam" id="3.30.160.60:FF:000446">
    <property type="entry name" value="Zinc finger protein"/>
    <property type="match status" value="1"/>
</dbReference>
<feature type="compositionally biased region" description="Acidic residues" evidence="8">
    <location>
        <begin position="217"/>
        <end position="230"/>
    </location>
</feature>
<dbReference type="FunFam" id="3.30.160.60:FF:000744">
    <property type="entry name" value="zinc finger E-box-binding homeobox 1"/>
    <property type="match status" value="1"/>
</dbReference>
<dbReference type="GO" id="GO:0005634">
    <property type="term" value="C:nucleus"/>
    <property type="evidence" value="ECO:0007669"/>
    <property type="project" value="UniProtKB-SubCell"/>
</dbReference>
<sequence>MPRFKATPQQFNLDSKHESSNDGVDDIEGDMSSSNVDEHSDHQNDDSNGEHNDDSSQEDQDDPVIESNANHINLKRPPDTDESNLKRKLRKTNQNSAESVPVTTECLNTLQTAAFLAQAAAVATVAALSSGQLIPIFPSETPPIAPLGLSLPPLSNGNFTEAITTIVTTKTTEAPNTSMSTRNRTNLLSTNTNYTTKQQSPNVSISGLSSNNNDTAATDDDYGGIDEEGGEGNNADDEHFHQCKSREREKQFINCPVCCKTMRRGSLREHMDRHANSGKFKCDVCEKTFSRASAREKHLRTHTGERPYKCELCSKAYRQKVHLNEHLRSHTGVRPYLCKLCGFCLASKSLLNRHLRTHGIKKNLDNDTDVWMKIDAPKDEVLNIAAEVGRVLSQTENGNLNDKKDTTVNGDSSNNIQSPKNERLLNNSLATDFVLQLKPKGSVTFGRKYLCNICPAGFPTVQALRSHRMTTHNVVTPHKCPQCDDSFSSLKLMEGHLRKFHPQVCPICSKQMPERRRWMVDAHIREAHPDAVAEHIPGSSSQSKHHRKHRQKENSIDNTTATTTISTSTVTTSITNITPVRRANDCVSLELKKWKHFRPDKVHSSSDEDDDDDDEDEEDDAEEDEEERESNFDHKSFEDSNIDDIGNIDAPDEHTSAYSIDHEQLEENSLSEQVIDDDDGDEKTDFVIETLETSQLELSSMKVASKHSDSNNADTNTYTLNS</sequence>
<dbReference type="PANTHER" id="PTHR24394">
    <property type="entry name" value="ZINC FINGER PROTEIN"/>
    <property type="match status" value="1"/>
</dbReference>
<keyword evidence="11" id="KW-1185">Reference proteome</keyword>
<dbReference type="PROSITE" id="PS50157">
    <property type="entry name" value="ZINC_FINGER_C2H2_2"/>
    <property type="match status" value="5"/>
</dbReference>
<evidence type="ECO:0000256" key="7">
    <source>
        <dbReference type="PROSITE-ProRule" id="PRU00042"/>
    </source>
</evidence>
<keyword evidence="3" id="KW-0677">Repeat</keyword>
<evidence type="ECO:0000259" key="9">
    <source>
        <dbReference type="PROSITE" id="PS50157"/>
    </source>
</evidence>
<keyword evidence="5" id="KW-0862">Zinc</keyword>
<feature type="domain" description="C2H2-type" evidence="9">
    <location>
        <begin position="336"/>
        <end position="363"/>
    </location>
</feature>
<feature type="compositionally biased region" description="Acidic residues" evidence="8">
    <location>
        <begin position="607"/>
        <end position="628"/>
    </location>
</feature>
<evidence type="ECO:0000256" key="6">
    <source>
        <dbReference type="ARBA" id="ARBA00023242"/>
    </source>
</evidence>
<dbReference type="SUPFAM" id="SSF57667">
    <property type="entry name" value="beta-beta-alpha zinc fingers"/>
    <property type="match status" value="3"/>
</dbReference>
<protein>
    <recommendedName>
        <fullName evidence="9">C2H2-type domain-containing protein</fullName>
    </recommendedName>
</protein>
<evidence type="ECO:0000256" key="5">
    <source>
        <dbReference type="ARBA" id="ARBA00022833"/>
    </source>
</evidence>
<proteinExistence type="predicted"/>
<feature type="compositionally biased region" description="Basic and acidic residues" evidence="8">
    <location>
        <begin position="629"/>
        <end position="638"/>
    </location>
</feature>
<dbReference type="InterPro" id="IPR013087">
    <property type="entry name" value="Znf_C2H2_type"/>
</dbReference>
<evidence type="ECO:0000313" key="10">
    <source>
        <dbReference type="EMBL" id="KAK4468281.1"/>
    </source>
</evidence>
<feature type="domain" description="C2H2-type" evidence="9">
    <location>
        <begin position="449"/>
        <end position="477"/>
    </location>
</feature>
<evidence type="ECO:0000256" key="4">
    <source>
        <dbReference type="ARBA" id="ARBA00022771"/>
    </source>
</evidence>
<dbReference type="InterPro" id="IPR036236">
    <property type="entry name" value="Znf_C2H2_sf"/>
</dbReference>
<feature type="region of interest" description="Disordered" evidence="8">
    <location>
        <begin position="598"/>
        <end position="681"/>
    </location>
</feature>
<name>A0AAE2D203_SCHME</name>
<gene>
    <name evidence="10" type="ORF">MN116_008433</name>
</gene>
<keyword evidence="6" id="KW-0539">Nucleus</keyword>
<feature type="compositionally biased region" description="Basic and acidic residues" evidence="8">
    <location>
        <begin position="651"/>
        <end position="665"/>
    </location>
</feature>
<organism evidence="10 11">
    <name type="scientific">Schistosoma mekongi</name>
    <name type="common">Parasitic worm</name>
    <dbReference type="NCBI Taxonomy" id="38744"/>
    <lineage>
        <taxon>Eukaryota</taxon>
        <taxon>Metazoa</taxon>
        <taxon>Spiralia</taxon>
        <taxon>Lophotrochozoa</taxon>
        <taxon>Platyhelminthes</taxon>
        <taxon>Trematoda</taxon>
        <taxon>Digenea</taxon>
        <taxon>Strigeidida</taxon>
        <taxon>Schistosomatoidea</taxon>
        <taxon>Schistosomatidae</taxon>
        <taxon>Schistosoma</taxon>
    </lineage>
</organism>
<feature type="compositionally biased region" description="Basic and acidic residues" evidence="8">
    <location>
        <begin position="36"/>
        <end position="54"/>
    </location>
</feature>
<feature type="compositionally biased region" description="Polar residues" evidence="8">
    <location>
        <begin position="407"/>
        <end position="416"/>
    </location>
</feature>
<evidence type="ECO:0000256" key="3">
    <source>
        <dbReference type="ARBA" id="ARBA00022737"/>
    </source>
</evidence>
<evidence type="ECO:0000256" key="1">
    <source>
        <dbReference type="ARBA" id="ARBA00004123"/>
    </source>
</evidence>
<feature type="region of interest" description="Disordered" evidence="8">
    <location>
        <begin position="530"/>
        <end position="563"/>
    </location>
</feature>
<accession>A0AAE2D203</accession>
<evidence type="ECO:0000256" key="8">
    <source>
        <dbReference type="SAM" id="MobiDB-lite"/>
    </source>
</evidence>
<evidence type="ECO:0000256" key="2">
    <source>
        <dbReference type="ARBA" id="ARBA00022723"/>
    </source>
</evidence>
<dbReference type="Gene3D" id="3.30.160.60">
    <property type="entry name" value="Classic Zinc Finger"/>
    <property type="match status" value="4"/>
</dbReference>
<reference evidence="10" key="2">
    <citation type="journal article" date="2023" name="Infect Dis Poverty">
        <title>Chromosome-scale genome of the human blood fluke Schistosoma mekongi and its implications for public health.</title>
        <authorList>
            <person name="Zhou M."/>
            <person name="Xu L."/>
            <person name="Xu D."/>
            <person name="Chen W."/>
            <person name="Khan J."/>
            <person name="Hu Y."/>
            <person name="Huang H."/>
            <person name="Wei H."/>
            <person name="Zhang Y."/>
            <person name="Chusongsang P."/>
            <person name="Tanasarnprasert K."/>
            <person name="Hu X."/>
            <person name="Limpanont Y."/>
            <person name="Lv Z."/>
        </authorList>
    </citation>
    <scope>NUCLEOTIDE SEQUENCE</scope>
    <source>
        <strain evidence="10">LV_2022a</strain>
    </source>
</reference>
<dbReference type="AlphaFoldDB" id="A0AAE2D203"/>
<dbReference type="SMART" id="SM00355">
    <property type="entry name" value="ZnF_C2H2"/>
    <property type="match status" value="7"/>
</dbReference>
<dbReference type="EMBL" id="JALJAT010000007">
    <property type="protein sequence ID" value="KAK4468281.1"/>
    <property type="molecule type" value="Genomic_DNA"/>
</dbReference>
<dbReference type="PANTHER" id="PTHR24394:SF29">
    <property type="entry name" value="MYONEURIN"/>
    <property type="match status" value="1"/>
</dbReference>
<reference evidence="10" key="1">
    <citation type="submission" date="2022-04" db="EMBL/GenBank/DDBJ databases">
        <authorList>
            <person name="Xu L."/>
            <person name="Lv Z."/>
        </authorList>
    </citation>
    <scope>NUCLEOTIDE SEQUENCE</scope>
    <source>
        <strain evidence="10">LV_2022a</strain>
    </source>
</reference>
<comment type="subcellular location">
    <subcellularLocation>
        <location evidence="1">Nucleus</location>
    </subcellularLocation>
</comment>
<feature type="region of interest" description="Disordered" evidence="8">
    <location>
        <begin position="702"/>
        <end position="722"/>
    </location>
</feature>
<dbReference type="PROSITE" id="PS00028">
    <property type="entry name" value="ZINC_FINGER_C2H2_1"/>
    <property type="match status" value="5"/>
</dbReference>
<keyword evidence="4 7" id="KW-0863">Zinc-finger</keyword>
<dbReference type="Pfam" id="PF13912">
    <property type="entry name" value="zf-C2H2_6"/>
    <property type="match status" value="2"/>
</dbReference>
<feature type="compositionally biased region" description="Polar residues" evidence="8">
    <location>
        <begin position="197"/>
        <end position="210"/>
    </location>
</feature>
<dbReference type="GO" id="GO:0000981">
    <property type="term" value="F:DNA-binding transcription factor activity, RNA polymerase II-specific"/>
    <property type="evidence" value="ECO:0007669"/>
    <property type="project" value="TreeGrafter"/>
</dbReference>
<comment type="caution">
    <text evidence="10">The sequence shown here is derived from an EMBL/GenBank/DDBJ whole genome shotgun (WGS) entry which is preliminary data.</text>
</comment>
<feature type="domain" description="C2H2-type" evidence="9">
    <location>
        <begin position="280"/>
        <end position="307"/>
    </location>
</feature>
<feature type="compositionally biased region" description="Polar residues" evidence="8">
    <location>
        <begin position="710"/>
        <end position="722"/>
    </location>
</feature>
<evidence type="ECO:0000313" key="11">
    <source>
        <dbReference type="Proteomes" id="UP001292079"/>
    </source>
</evidence>
<dbReference type="Proteomes" id="UP001292079">
    <property type="component" value="Unassembled WGS sequence"/>
</dbReference>
<dbReference type="GO" id="GO:0008270">
    <property type="term" value="F:zinc ion binding"/>
    <property type="evidence" value="ECO:0007669"/>
    <property type="project" value="UniProtKB-KW"/>
</dbReference>
<feature type="domain" description="C2H2-type" evidence="9">
    <location>
        <begin position="308"/>
        <end position="335"/>
    </location>
</feature>
<dbReference type="FunFam" id="3.30.160.60:FF:002169">
    <property type="entry name" value="Zgc:174573"/>
    <property type="match status" value="1"/>
</dbReference>